<reference evidence="3 4" key="1">
    <citation type="submission" date="2018-05" db="EMBL/GenBank/DDBJ databases">
        <title>Coraliomargarita sinensis sp. nov., isolated from a marine solar saltern.</title>
        <authorList>
            <person name="Zhou L.Y."/>
        </authorList>
    </citation>
    <scope>NUCLEOTIDE SEQUENCE [LARGE SCALE GENOMIC DNA]</scope>
    <source>
        <strain evidence="3 4">WN38</strain>
    </source>
</reference>
<evidence type="ECO:0000313" key="4">
    <source>
        <dbReference type="Proteomes" id="UP000247099"/>
    </source>
</evidence>
<comment type="caution">
    <text evidence="3">The sequence shown here is derived from an EMBL/GenBank/DDBJ whole genome shotgun (WGS) entry which is preliminary data.</text>
</comment>
<proteinExistence type="predicted"/>
<evidence type="ECO:0000259" key="2">
    <source>
        <dbReference type="Pfam" id="PF06283"/>
    </source>
</evidence>
<feature type="chain" id="PRO_5016273945" evidence="1">
    <location>
        <begin position="18"/>
        <end position="325"/>
    </location>
</feature>
<dbReference type="Proteomes" id="UP000247099">
    <property type="component" value="Unassembled WGS sequence"/>
</dbReference>
<dbReference type="EMBL" id="QHJQ01000004">
    <property type="protein sequence ID" value="PXA04302.1"/>
    <property type="molecule type" value="Genomic_DNA"/>
</dbReference>
<keyword evidence="4" id="KW-1185">Reference proteome</keyword>
<dbReference type="InterPro" id="IPR029010">
    <property type="entry name" value="ThuA-like"/>
</dbReference>
<dbReference type="OrthoDB" id="9785923at2"/>
<accession>A0A317ZH80</accession>
<gene>
    <name evidence="3" type="ORF">DDZ13_07145</name>
</gene>
<dbReference type="PANTHER" id="PTHR40469:SF2">
    <property type="entry name" value="GALACTOSE-BINDING DOMAIN-LIKE SUPERFAMILY PROTEIN"/>
    <property type="match status" value="1"/>
</dbReference>
<keyword evidence="1" id="KW-0732">Signal</keyword>
<evidence type="ECO:0000313" key="3">
    <source>
        <dbReference type="EMBL" id="PXA04302.1"/>
    </source>
</evidence>
<dbReference type="Gene3D" id="3.40.50.880">
    <property type="match status" value="1"/>
</dbReference>
<sequence>MKAASLLFLASTVCLQAAVDFVPKFNDKPVSEEHAEKIEAALPEVPVVEPAAKRRILVVSATAGFRHRSIPTGQFALEKMGAATGAYETVISDDPANFEPDVLKTFDSVVLLNTTQDFFMPNKKARKNYSEADLAWLQDRHNRLMDNLIDYVKAGGGLVGIHAATDSCYNHEAYGKAIGGYFWGHPWGANSKVTIVVEDPEHATNKPAFGKVKDFQIVEEIYQFKPEPYSREKLRILLHLDPERSDEVKGMRREDNDYPVAWVQQVGEGKVFYSSLGHNHHIYWNPMLLKHYLAGIQFACGDLEADTTPSAKIAMPNMPSCCGGH</sequence>
<dbReference type="InParanoid" id="A0A317ZH80"/>
<name>A0A317ZH80_9BACT</name>
<dbReference type="Pfam" id="PF06283">
    <property type="entry name" value="ThuA"/>
    <property type="match status" value="1"/>
</dbReference>
<dbReference type="AlphaFoldDB" id="A0A317ZH80"/>
<dbReference type="PANTHER" id="PTHR40469">
    <property type="entry name" value="SECRETED GLYCOSYL HYDROLASE"/>
    <property type="match status" value="1"/>
</dbReference>
<organism evidence="3 4">
    <name type="scientific">Coraliomargarita sinensis</name>
    <dbReference type="NCBI Taxonomy" id="2174842"/>
    <lineage>
        <taxon>Bacteria</taxon>
        <taxon>Pseudomonadati</taxon>
        <taxon>Verrucomicrobiota</taxon>
        <taxon>Opitutia</taxon>
        <taxon>Puniceicoccales</taxon>
        <taxon>Coraliomargaritaceae</taxon>
        <taxon>Coraliomargarita</taxon>
    </lineage>
</organism>
<dbReference type="InterPro" id="IPR029062">
    <property type="entry name" value="Class_I_gatase-like"/>
</dbReference>
<dbReference type="SUPFAM" id="SSF52317">
    <property type="entry name" value="Class I glutamine amidotransferase-like"/>
    <property type="match status" value="1"/>
</dbReference>
<feature type="signal peptide" evidence="1">
    <location>
        <begin position="1"/>
        <end position="17"/>
    </location>
</feature>
<feature type="domain" description="ThuA-like" evidence="2">
    <location>
        <begin position="55"/>
        <end position="299"/>
    </location>
</feature>
<evidence type="ECO:0000256" key="1">
    <source>
        <dbReference type="SAM" id="SignalP"/>
    </source>
</evidence>
<protein>
    <submittedName>
        <fullName evidence="3">ThuA domain-containing protein</fullName>
    </submittedName>
</protein>
<dbReference type="RefSeq" id="WP_110130755.1">
    <property type="nucleotide sequence ID" value="NZ_QHJQ01000004.1"/>
</dbReference>